<proteinExistence type="predicted"/>
<organism evidence="1">
    <name type="scientific">marine sediment metagenome</name>
    <dbReference type="NCBI Taxonomy" id="412755"/>
    <lineage>
        <taxon>unclassified sequences</taxon>
        <taxon>metagenomes</taxon>
        <taxon>ecological metagenomes</taxon>
    </lineage>
</organism>
<sequence length="75" mass="7988">MALSFGNLIPTSSAKMPFSLGYPVGDTRNNPAVYDTTNRYCRVVIHLFHYSSPINAANVGSITASGCSKNSHLPG</sequence>
<accession>A0A0F9D9G1</accession>
<gene>
    <name evidence="1" type="ORF">LCGC14_2226620</name>
</gene>
<name>A0A0F9D9G1_9ZZZZ</name>
<evidence type="ECO:0000313" key="1">
    <source>
        <dbReference type="EMBL" id="KKL58313.1"/>
    </source>
</evidence>
<dbReference type="EMBL" id="LAZR01029867">
    <property type="protein sequence ID" value="KKL58313.1"/>
    <property type="molecule type" value="Genomic_DNA"/>
</dbReference>
<reference evidence="1" key="1">
    <citation type="journal article" date="2015" name="Nature">
        <title>Complex archaea that bridge the gap between prokaryotes and eukaryotes.</title>
        <authorList>
            <person name="Spang A."/>
            <person name="Saw J.H."/>
            <person name="Jorgensen S.L."/>
            <person name="Zaremba-Niedzwiedzka K."/>
            <person name="Martijn J."/>
            <person name="Lind A.E."/>
            <person name="van Eijk R."/>
            <person name="Schleper C."/>
            <person name="Guy L."/>
            <person name="Ettema T.J."/>
        </authorList>
    </citation>
    <scope>NUCLEOTIDE SEQUENCE</scope>
</reference>
<dbReference type="AlphaFoldDB" id="A0A0F9D9G1"/>
<comment type="caution">
    <text evidence="1">The sequence shown here is derived from an EMBL/GenBank/DDBJ whole genome shotgun (WGS) entry which is preliminary data.</text>
</comment>
<protein>
    <submittedName>
        <fullName evidence="1">Uncharacterized protein</fullName>
    </submittedName>
</protein>